<reference evidence="3" key="1">
    <citation type="submission" date="2016-06" db="EMBL/GenBank/DDBJ databases">
        <title>Parallel loss of symbiosis genes in relatives of nitrogen-fixing non-legume Parasponia.</title>
        <authorList>
            <person name="Van Velzen R."/>
            <person name="Holmer R."/>
            <person name="Bu F."/>
            <person name="Rutten L."/>
            <person name="Van Zeijl A."/>
            <person name="Liu W."/>
            <person name="Santuari L."/>
            <person name="Cao Q."/>
            <person name="Sharma T."/>
            <person name="Shen D."/>
            <person name="Roswanjaya Y."/>
            <person name="Wardhani T."/>
            <person name="Kalhor M.S."/>
            <person name="Jansen J."/>
            <person name="Van den Hoogen J."/>
            <person name="Gungor B."/>
            <person name="Hartog M."/>
            <person name="Hontelez J."/>
            <person name="Verver J."/>
            <person name="Yang W.-C."/>
            <person name="Schijlen E."/>
            <person name="Repin R."/>
            <person name="Schilthuizen M."/>
            <person name="Schranz E."/>
            <person name="Heidstra R."/>
            <person name="Miyata K."/>
            <person name="Fedorova E."/>
            <person name="Kohlen W."/>
            <person name="Bisseling T."/>
            <person name="Smit S."/>
            <person name="Geurts R."/>
        </authorList>
    </citation>
    <scope>NUCLEOTIDE SEQUENCE [LARGE SCALE GENOMIC DNA]</scope>
    <source>
        <strain evidence="3">cv. RG33-2</strain>
    </source>
</reference>
<sequence>PSHFNHTQTSSLARNENPSPPLRLSTIFRQRLIPVSIFQNFGPFCNKILVY</sequence>
<keyword evidence="3" id="KW-1185">Reference proteome</keyword>
<comment type="caution">
    <text evidence="2">The sequence shown here is derived from an EMBL/GenBank/DDBJ whole genome shotgun (WGS) entry which is preliminary data.</text>
</comment>
<dbReference type="AlphaFoldDB" id="A0A2P5G294"/>
<dbReference type="InParanoid" id="A0A2P5G294"/>
<evidence type="ECO:0000313" key="2">
    <source>
        <dbReference type="EMBL" id="POO04156.1"/>
    </source>
</evidence>
<feature type="compositionally biased region" description="Polar residues" evidence="1">
    <location>
        <begin position="1"/>
        <end position="17"/>
    </location>
</feature>
<gene>
    <name evidence="2" type="ORF">TorRG33x02_004600</name>
</gene>
<dbReference type="Proteomes" id="UP000237000">
    <property type="component" value="Unassembled WGS sequence"/>
</dbReference>
<feature type="non-terminal residue" evidence="2">
    <location>
        <position position="1"/>
    </location>
</feature>
<protein>
    <submittedName>
        <fullName evidence="2">Uncharacterized protein</fullName>
    </submittedName>
</protein>
<evidence type="ECO:0000313" key="3">
    <source>
        <dbReference type="Proteomes" id="UP000237000"/>
    </source>
</evidence>
<proteinExistence type="predicted"/>
<organism evidence="2 3">
    <name type="scientific">Trema orientale</name>
    <name type="common">Charcoal tree</name>
    <name type="synonym">Celtis orientalis</name>
    <dbReference type="NCBI Taxonomy" id="63057"/>
    <lineage>
        <taxon>Eukaryota</taxon>
        <taxon>Viridiplantae</taxon>
        <taxon>Streptophyta</taxon>
        <taxon>Embryophyta</taxon>
        <taxon>Tracheophyta</taxon>
        <taxon>Spermatophyta</taxon>
        <taxon>Magnoliopsida</taxon>
        <taxon>eudicotyledons</taxon>
        <taxon>Gunneridae</taxon>
        <taxon>Pentapetalae</taxon>
        <taxon>rosids</taxon>
        <taxon>fabids</taxon>
        <taxon>Rosales</taxon>
        <taxon>Cannabaceae</taxon>
        <taxon>Trema</taxon>
    </lineage>
</organism>
<dbReference type="EMBL" id="JXTC01000001">
    <property type="protein sequence ID" value="POO04156.1"/>
    <property type="molecule type" value="Genomic_DNA"/>
</dbReference>
<feature type="region of interest" description="Disordered" evidence="1">
    <location>
        <begin position="1"/>
        <end position="21"/>
    </location>
</feature>
<name>A0A2P5G294_TREOI</name>
<accession>A0A2P5G294</accession>
<evidence type="ECO:0000256" key="1">
    <source>
        <dbReference type="SAM" id="MobiDB-lite"/>
    </source>
</evidence>